<dbReference type="InterPro" id="IPR039418">
    <property type="entry name" value="LexA-like"/>
</dbReference>
<dbReference type="EMBL" id="WIXJ01000010">
    <property type="protein sequence ID" value="MQY52458.1"/>
    <property type="molecule type" value="Genomic_DNA"/>
</dbReference>
<dbReference type="Gene3D" id="2.10.109.10">
    <property type="entry name" value="Umud Fragment, subunit A"/>
    <property type="match status" value="1"/>
</dbReference>
<dbReference type="InterPro" id="IPR015927">
    <property type="entry name" value="Peptidase_S24_S26A/B/C"/>
</dbReference>
<accession>A0A6L5K1Q7</accession>
<dbReference type="SUPFAM" id="SSF51306">
    <property type="entry name" value="LexA/Signal peptidase"/>
    <property type="match status" value="1"/>
</dbReference>
<dbReference type="CDD" id="cd06529">
    <property type="entry name" value="S24_LexA-like"/>
    <property type="match status" value="1"/>
</dbReference>
<dbReference type="OrthoDB" id="9802364at2"/>
<protein>
    <submittedName>
        <fullName evidence="2">Peptidase S24</fullName>
    </submittedName>
</protein>
<dbReference type="AlphaFoldDB" id="A0A6L5K1Q7"/>
<dbReference type="Gene3D" id="1.10.10.10">
    <property type="entry name" value="Winged helix-like DNA-binding domain superfamily/Winged helix DNA-binding domain"/>
    <property type="match status" value="1"/>
</dbReference>
<proteinExistence type="predicted"/>
<dbReference type="PANTHER" id="PTHR33516">
    <property type="entry name" value="LEXA REPRESSOR"/>
    <property type="match status" value="1"/>
</dbReference>
<dbReference type="InterPro" id="IPR036286">
    <property type="entry name" value="LexA/Signal_pep-like_sf"/>
</dbReference>
<sequence>MARTNNDAQHLCRLRDLYARAGCMPSYSEMSRALGFKAKNAAFKLAQRLIASGHLEKSLGGRLVPGPGFFTVDVSDGEVRAGFGCEGNATSLFHAQALDQLLIARPSKTMFLKVRGDSMVGAGILSGDVAVVETSMQAVHGDVVVAEIDGSHTIKEYRTDLGKPHLTAHSGDRHSLSAKETLNIIGVVRGIVRSYKPSQTGQAKLEKQGALR</sequence>
<name>A0A6L5K1Q7_RHOTE</name>
<evidence type="ECO:0000313" key="3">
    <source>
        <dbReference type="Proteomes" id="UP000480275"/>
    </source>
</evidence>
<evidence type="ECO:0000313" key="2">
    <source>
        <dbReference type="EMBL" id="MQY52458.1"/>
    </source>
</evidence>
<dbReference type="InterPro" id="IPR050077">
    <property type="entry name" value="LexA_repressor"/>
</dbReference>
<evidence type="ECO:0000259" key="1">
    <source>
        <dbReference type="Pfam" id="PF00717"/>
    </source>
</evidence>
<dbReference type="InterPro" id="IPR036388">
    <property type="entry name" value="WH-like_DNA-bd_sf"/>
</dbReference>
<dbReference type="Proteomes" id="UP000480275">
    <property type="component" value="Unassembled WGS sequence"/>
</dbReference>
<dbReference type="PANTHER" id="PTHR33516:SF2">
    <property type="entry name" value="LEXA REPRESSOR-RELATED"/>
    <property type="match status" value="1"/>
</dbReference>
<organism evidence="2 3">
    <name type="scientific">Rhodocyclus tenuis</name>
    <name type="common">Rhodospirillum tenue</name>
    <dbReference type="NCBI Taxonomy" id="1066"/>
    <lineage>
        <taxon>Bacteria</taxon>
        <taxon>Pseudomonadati</taxon>
        <taxon>Pseudomonadota</taxon>
        <taxon>Betaproteobacteria</taxon>
        <taxon>Rhodocyclales</taxon>
        <taxon>Rhodocyclaceae</taxon>
        <taxon>Rhodocyclus</taxon>
    </lineage>
</organism>
<feature type="domain" description="Peptidase S24/S26A/S26B/S26C" evidence="1">
    <location>
        <begin position="77"/>
        <end position="188"/>
    </location>
</feature>
<comment type="caution">
    <text evidence="2">The sequence shown here is derived from an EMBL/GenBank/DDBJ whole genome shotgun (WGS) entry which is preliminary data.</text>
</comment>
<reference evidence="2 3" key="1">
    <citation type="submission" date="2019-10" db="EMBL/GenBank/DDBJ databases">
        <title>Whole-genome sequence of the purple nonsulfur photosynthetic bacterium Rhodocyclus tenuis.</title>
        <authorList>
            <person name="Kyndt J.A."/>
            <person name="Meyer T.E."/>
        </authorList>
    </citation>
    <scope>NUCLEOTIDE SEQUENCE [LARGE SCALE GENOMIC DNA]</scope>
    <source>
        <strain evidence="2 3">DSM 110</strain>
    </source>
</reference>
<dbReference type="Pfam" id="PF00717">
    <property type="entry name" value="Peptidase_S24"/>
    <property type="match status" value="1"/>
</dbReference>
<gene>
    <name evidence="2" type="ORF">GHK24_11810</name>
</gene>